<dbReference type="EMBL" id="RCBY01000010">
    <property type="protein sequence ID" value="RQH54534.1"/>
    <property type="molecule type" value="Genomic_DNA"/>
</dbReference>
<dbReference type="Gene3D" id="2.160.20.10">
    <property type="entry name" value="Single-stranded right-handed beta-helix, Pectin lyase-like"/>
    <property type="match status" value="1"/>
</dbReference>
<dbReference type="Proteomes" id="UP000269154">
    <property type="component" value="Unassembled WGS sequence"/>
</dbReference>
<dbReference type="InterPro" id="IPR011050">
    <property type="entry name" value="Pectin_lyase_fold/virulence"/>
</dbReference>
<dbReference type="SUPFAM" id="SSF51126">
    <property type="entry name" value="Pectin lyase-like"/>
    <property type="match status" value="2"/>
</dbReference>
<gene>
    <name evidence="3" type="ORF">D5R40_03170</name>
</gene>
<dbReference type="InterPro" id="IPR039448">
    <property type="entry name" value="Beta_helix"/>
</dbReference>
<sequence length="541" mass="55511">MATFNVTNTMDAGNGSLRDAIAMANATPDADTITFDSSLTGMTIGLTSGELSITNPLTINGLGANLLTVDAQQNGFRVFNIDNGNNDLIDVFIDGLTITGGNPIGGGGGIFTSENLTVQDSIISGNTSTGIEGQYDIGRSIDGGGINSYGGYLKIVNTDIINNEVKGQLADGNPEFQNDFGDDPDGGGVSIRNGQLNVVDSTISGNKVTGGLSDGGGIYGWYSDITVTNSTISGNTLEGTALGSGGGIYNRHGNTTIANSTIANNSTLMTSEFGSADGGGIFSRNGDLEITNSTVSGNSAVGLDRTDGGGVYSKNGNLTVANSTISYNSTAGNSADGGGIFSSSGIATITNSTIYGNSADGRGGGLFSEGRTNLTNTIIANSTGRDAVLKTSKIDTNVNNLIEDGHYNPFLSGDPGLGPLQNNGGSTETHALLSDSIAIDAGDNGGATGLTFDQRGQEFDRIVNGTVDIGAYEVQEPQPPAPEPQPPTPEPQPPTPEPQPPTPEPQPPTPEPQPPTPEPQPPTPEPQPPTYLQRQPYHPHR</sequence>
<protein>
    <recommendedName>
        <fullName evidence="2">Right handed beta helix domain-containing protein</fullName>
    </recommendedName>
</protein>
<evidence type="ECO:0000256" key="1">
    <source>
        <dbReference type="SAM" id="MobiDB-lite"/>
    </source>
</evidence>
<feature type="domain" description="Right handed beta helix" evidence="2">
    <location>
        <begin position="217"/>
        <end position="395"/>
    </location>
</feature>
<dbReference type="OrthoDB" id="468608at2"/>
<dbReference type="SMART" id="SM00710">
    <property type="entry name" value="PbH1"/>
    <property type="match status" value="7"/>
</dbReference>
<accession>A0A3N6PH98</accession>
<name>A0A3N6PH98_9CYAN</name>
<dbReference type="InterPro" id="IPR012334">
    <property type="entry name" value="Pectin_lyas_fold"/>
</dbReference>
<dbReference type="PANTHER" id="PTHR11319:SF35">
    <property type="entry name" value="OUTER MEMBRANE PROTEIN PMPC-RELATED"/>
    <property type="match status" value="1"/>
</dbReference>
<comment type="caution">
    <text evidence="3">The sequence shown here is derived from an EMBL/GenBank/DDBJ whole genome shotgun (WGS) entry which is preliminary data.</text>
</comment>
<organism evidence="3 4">
    <name type="scientific">Okeania hirsuta</name>
    <dbReference type="NCBI Taxonomy" id="1458930"/>
    <lineage>
        <taxon>Bacteria</taxon>
        <taxon>Bacillati</taxon>
        <taxon>Cyanobacteriota</taxon>
        <taxon>Cyanophyceae</taxon>
        <taxon>Oscillatoriophycideae</taxon>
        <taxon>Oscillatoriales</taxon>
        <taxon>Microcoleaceae</taxon>
        <taxon>Okeania</taxon>
    </lineage>
</organism>
<dbReference type="RefSeq" id="WP_124154216.1">
    <property type="nucleotide sequence ID" value="NZ_CAWOLW010000002.1"/>
</dbReference>
<dbReference type="PRINTS" id="PR01217">
    <property type="entry name" value="PRICHEXTENSN"/>
</dbReference>
<evidence type="ECO:0000313" key="3">
    <source>
        <dbReference type="EMBL" id="RQH54534.1"/>
    </source>
</evidence>
<reference evidence="3 4" key="1">
    <citation type="journal article" date="2018" name="ACS Chem. Biol.">
        <title>Ketoreductase domain dysfunction expands chemodiversity: malyngamide biosynthesis in the cyanobacterium Okeania hirsuta.</title>
        <authorList>
            <person name="Moss N.A."/>
            <person name="Leao T."/>
            <person name="Rankin M."/>
            <person name="McCullough T.M."/>
            <person name="Qu P."/>
            <person name="Korobeynikov A."/>
            <person name="Smith J.L."/>
            <person name="Gerwick L."/>
            <person name="Gerwick W.H."/>
        </authorList>
    </citation>
    <scope>NUCLEOTIDE SEQUENCE [LARGE SCALE GENOMIC DNA]</scope>
    <source>
        <strain evidence="3 4">PAB10Feb10-1</strain>
    </source>
</reference>
<proteinExistence type="predicted"/>
<dbReference type="InterPro" id="IPR006626">
    <property type="entry name" value="PbH1"/>
</dbReference>
<evidence type="ECO:0000259" key="2">
    <source>
        <dbReference type="Pfam" id="PF13229"/>
    </source>
</evidence>
<keyword evidence="4" id="KW-1185">Reference proteome</keyword>
<dbReference type="Pfam" id="PF13229">
    <property type="entry name" value="Beta_helix"/>
    <property type="match status" value="1"/>
</dbReference>
<dbReference type="InterPro" id="IPR059226">
    <property type="entry name" value="Choice_anch_Q_dom"/>
</dbReference>
<dbReference type="NCBIfam" id="NF041518">
    <property type="entry name" value="choice_anch_Q"/>
    <property type="match status" value="1"/>
</dbReference>
<dbReference type="AlphaFoldDB" id="A0A3N6PH98"/>
<feature type="region of interest" description="Disordered" evidence="1">
    <location>
        <begin position="474"/>
        <end position="541"/>
    </location>
</feature>
<evidence type="ECO:0000313" key="4">
    <source>
        <dbReference type="Proteomes" id="UP000269154"/>
    </source>
</evidence>
<dbReference type="PANTHER" id="PTHR11319">
    <property type="entry name" value="G PROTEIN-COUPLED RECEPTOR-RELATED"/>
    <property type="match status" value="1"/>
</dbReference>
<feature type="compositionally biased region" description="Pro residues" evidence="1">
    <location>
        <begin position="477"/>
        <end position="529"/>
    </location>
</feature>